<dbReference type="VEuPathDB" id="AmoebaDB:DDB_G0275683"/>
<dbReference type="Proteomes" id="UP000002195">
    <property type="component" value="Unassembled WGS sequence"/>
</dbReference>
<protein>
    <submittedName>
        <fullName evidence="1">Uncharacterized protein</fullName>
    </submittedName>
</protein>
<dbReference type="PaxDb" id="44689-DDB0167268"/>
<evidence type="ECO:0000313" key="2">
    <source>
        <dbReference type="Proteomes" id="UP000002195"/>
    </source>
</evidence>
<accession>Q86HC3</accession>
<proteinExistence type="predicted"/>
<evidence type="ECO:0000313" key="1">
    <source>
        <dbReference type="EMBL" id="EAL69592.1"/>
    </source>
</evidence>
<gene>
    <name evidence="1" type="ORF">DDB_G0275683</name>
</gene>
<keyword evidence="2" id="KW-1185">Reference proteome</keyword>
<comment type="caution">
    <text evidence="1">The sequence shown here is derived from an EMBL/GenBank/DDBJ whole genome shotgun (WGS) entry which is preliminary data.</text>
</comment>
<dbReference type="OMA" id="QERDKCD"/>
<dbReference type="FunCoup" id="Q86HC3">
    <property type="interactions" value="435"/>
</dbReference>
<dbReference type="RefSeq" id="XP_643488.1">
    <property type="nucleotide sequence ID" value="XM_638396.1"/>
</dbReference>
<dbReference type="InParanoid" id="Q86HC3"/>
<dbReference type="KEGG" id="ddi:DDB_G0275683"/>
<dbReference type="AlphaFoldDB" id="Q86HC3"/>
<dbReference type="eggNOG" id="ENOG502RHV9">
    <property type="taxonomic scope" value="Eukaryota"/>
</dbReference>
<dbReference type="GeneID" id="8620069"/>
<dbReference type="HOGENOM" id="CLU_751057_0_0_1"/>
<dbReference type="dictyBase" id="DDB_G0275683"/>
<name>Q86HC3_DICDI</name>
<accession>Q553D0</accession>
<dbReference type="EMBL" id="AAFI02000013">
    <property type="protein sequence ID" value="EAL69592.1"/>
    <property type="molecule type" value="Genomic_DNA"/>
</dbReference>
<organism evidence="1 2">
    <name type="scientific">Dictyostelium discoideum</name>
    <name type="common">Social amoeba</name>
    <dbReference type="NCBI Taxonomy" id="44689"/>
    <lineage>
        <taxon>Eukaryota</taxon>
        <taxon>Amoebozoa</taxon>
        <taxon>Evosea</taxon>
        <taxon>Eumycetozoa</taxon>
        <taxon>Dictyostelia</taxon>
        <taxon>Dictyosteliales</taxon>
        <taxon>Dictyosteliaceae</taxon>
        <taxon>Dictyostelium</taxon>
    </lineage>
</organism>
<reference evidence="1 2" key="1">
    <citation type="journal article" date="2005" name="Nature">
        <title>The genome of the social amoeba Dictyostelium discoideum.</title>
        <authorList>
            <consortium name="The Dictyostelium discoideum Sequencing Consortium"/>
            <person name="Eichinger L."/>
            <person name="Pachebat J.A."/>
            <person name="Glockner G."/>
            <person name="Rajandream M.A."/>
            <person name="Sucgang R."/>
            <person name="Berriman M."/>
            <person name="Song J."/>
            <person name="Olsen R."/>
            <person name="Szafranski K."/>
            <person name="Xu Q."/>
            <person name="Tunggal B."/>
            <person name="Kummerfeld S."/>
            <person name="Madera M."/>
            <person name="Konfortov B.A."/>
            <person name="Rivero F."/>
            <person name="Bankier A.T."/>
            <person name="Lehmann R."/>
            <person name="Hamlin N."/>
            <person name="Davies R."/>
            <person name="Gaudet P."/>
            <person name="Fey P."/>
            <person name="Pilcher K."/>
            <person name="Chen G."/>
            <person name="Saunders D."/>
            <person name="Sodergren E."/>
            <person name="Davis P."/>
            <person name="Kerhornou A."/>
            <person name="Nie X."/>
            <person name="Hall N."/>
            <person name="Anjard C."/>
            <person name="Hemphill L."/>
            <person name="Bason N."/>
            <person name="Farbrother P."/>
            <person name="Desany B."/>
            <person name="Just E."/>
            <person name="Morio T."/>
            <person name="Rost R."/>
            <person name="Churcher C."/>
            <person name="Cooper J."/>
            <person name="Haydock S."/>
            <person name="van Driessche N."/>
            <person name="Cronin A."/>
            <person name="Goodhead I."/>
            <person name="Muzny D."/>
            <person name="Mourier T."/>
            <person name="Pain A."/>
            <person name="Lu M."/>
            <person name="Harper D."/>
            <person name="Lindsay R."/>
            <person name="Hauser H."/>
            <person name="James K."/>
            <person name="Quiles M."/>
            <person name="Madan Babu M."/>
            <person name="Saito T."/>
            <person name="Buchrieser C."/>
            <person name="Wardroper A."/>
            <person name="Felder M."/>
            <person name="Thangavelu M."/>
            <person name="Johnson D."/>
            <person name="Knights A."/>
            <person name="Loulseged H."/>
            <person name="Mungall K."/>
            <person name="Oliver K."/>
            <person name="Price C."/>
            <person name="Quail M.A."/>
            <person name="Urushihara H."/>
            <person name="Hernandez J."/>
            <person name="Rabbinowitsch E."/>
            <person name="Steffen D."/>
            <person name="Sanders M."/>
            <person name="Ma J."/>
            <person name="Kohara Y."/>
            <person name="Sharp S."/>
            <person name="Simmonds M."/>
            <person name="Spiegler S."/>
            <person name="Tivey A."/>
            <person name="Sugano S."/>
            <person name="White B."/>
            <person name="Walker D."/>
            <person name="Woodward J."/>
            <person name="Winckler T."/>
            <person name="Tanaka Y."/>
            <person name="Shaulsky G."/>
            <person name="Schleicher M."/>
            <person name="Weinstock G."/>
            <person name="Rosenthal A."/>
            <person name="Cox E.C."/>
            <person name="Chisholm R.L."/>
            <person name="Gibbs R."/>
            <person name="Loomis W.F."/>
            <person name="Platzer M."/>
            <person name="Kay R.R."/>
            <person name="Williams J."/>
            <person name="Dear P.H."/>
            <person name="Noegel A.A."/>
            <person name="Barrell B."/>
            <person name="Kuspa A."/>
        </authorList>
    </citation>
    <scope>NUCLEOTIDE SEQUENCE [LARGE SCALE GENOMIC DNA]</scope>
    <source>
        <strain evidence="1 2">AX4</strain>
    </source>
</reference>
<sequence length="369" mass="42514">MIRNFFSKNNIITSISSHTNSPIQTEKIIFNKTIIFNNNNNNNNDNNNNSRTFFTNPQFQNKKYEIFQSLSKPHSLKDTYKILSEISLGSHNKAANIRISFFNQEKEKCDIRGVKLFSDSINSYFSVNDNSSICSEGWLVIIGGRGPSQWNNISLSLYLATILSQKPLTNFDVIIFPVENPIPIPNDTHNNNQKRQPLMMLENTISQHQSLNNSNFSSINQPQPLFDNYTKSNNKSNALNDWLMKSKKEFTQLKIDSIENKISLTTNKILPQHGGLFDIYETNPNNQSIKFFNENNDNNNININNSIFNGNQFLNNVDCPPNFILNLKDLNFHHSFNIDQLHSFGLNISKQIKNIDDTFDKKRFSPIQF</sequence>